<feature type="domain" description="C2H2-type" evidence="9">
    <location>
        <begin position="849"/>
        <end position="876"/>
    </location>
</feature>
<keyword evidence="2" id="KW-0479">Metal-binding</keyword>
<feature type="domain" description="C2H2-type" evidence="9">
    <location>
        <begin position="912"/>
        <end position="940"/>
    </location>
</feature>
<accession>A0ABD0LL51</accession>
<dbReference type="InterPro" id="IPR013087">
    <property type="entry name" value="Znf_C2H2_type"/>
</dbReference>
<evidence type="ECO:0000256" key="2">
    <source>
        <dbReference type="ARBA" id="ARBA00022723"/>
    </source>
</evidence>
<keyword evidence="6" id="KW-0539">Nucleus</keyword>
<gene>
    <name evidence="10" type="ORF">BaRGS_00008492</name>
</gene>
<feature type="domain" description="C2H2-type" evidence="9">
    <location>
        <begin position="941"/>
        <end position="969"/>
    </location>
</feature>
<keyword evidence="11" id="KW-1185">Reference proteome</keyword>
<dbReference type="Pfam" id="PF12874">
    <property type="entry name" value="zf-met"/>
    <property type="match status" value="1"/>
</dbReference>
<feature type="domain" description="C2H2-type" evidence="9">
    <location>
        <begin position="1025"/>
        <end position="1055"/>
    </location>
</feature>
<feature type="region of interest" description="Disordered" evidence="8">
    <location>
        <begin position="147"/>
        <end position="167"/>
    </location>
</feature>
<dbReference type="PANTHER" id="PTHR24406">
    <property type="entry name" value="TRANSCRIPTIONAL REPRESSOR CTCFL-RELATED"/>
    <property type="match status" value="1"/>
</dbReference>
<feature type="domain" description="C2H2-type" evidence="9">
    <location>
        <begin position="881"/>
        <end position="909"/>
    </location>
</feature>
<evidence type="ECO:0000256" key="7">
    <source>
        <dbReference type="PROSITE-ProRule" id="PRU00042"/>
    </source>
</evidence>
<dbReference type="InterPro" id="IPR036236">
    <property type="entry name" value="Znf_C2H2_sf"/>
</dbReference>
<evidence type="ECO:0000256" key="8">
    <source>
        <dbReference type="SAM" id="MobiDB-lite"/>
    </source>
</evidence>
<dbReference type="InterPro" id="IPR050888">
    <property type="entry name" value="ZnF_C2H2-type_TF"/>
</dbReference>
<evidence type="ECO:0000256" key="3">
    <source>
        <dbReference type="ARBA" id="ARBA00022737"/>
    </source>
</evidence>
<keyword evidence="5" id="KW-0862">Zinc</keyword>
<dbReference type="AlphaFoldDB" id="A0ABD0LL51"/>
<dbReference type="Proteomes" id="UP001519460">
    <property type="component" value="Unassembled WGS sequence"/>
</dbReference>
<dbReference type="PROSITE" id="PS00028">
    <property type="entry name" value="ZINC_FINGER_C2H2_1"/>
    <property type="match status" value="9"/>
</dbReference>
<evidence type="ECO:0000256" key="5">
    <source>
        <dbReference type="ARBA" id="ARBA00022833"/>
    </source>
</evidence>
<evidence type="ECO:0000259" key="9">
    <source>
        <dbReference type="PROSITE" id="PS50157"/>
    </source>
</evidence>
<dbReference type="GO" id="GO:0008270">
    <property type="term" value="F:zinc ion binding"/>
    <property type="evidence" value="ECO:0007669"/>
    <property type="project" value="UniProtKB-KW"/>
</dbReference>
<dbReference type="SMART" id="SM00355">
    <property type="entry name" value="ZnF_C2H2"/>
    <property type="match status" value="14"/>
</dbReference>
<evidence type="ECO:0000256" key="6">
    <source>
        <dbReference type="ARBA" id="ARBA00023242"/>
    </source>
</evidence>
<protein>
    <recommendedName>
        <fullName evidence="9">C2H2-type domain-containing protein</fullName>
    </recommendedName>
</protein>
<comment type="caution">
    <text evidence="10">The sequence shown here is derived from an EMBL/GenBank/DDBJ whole genome shotgun (WGS) entry which is preliminary data.</text>
</comment>
<feature type="domain" description="C2H2-type" evidence="9">
    <location>
        <begin position="998"/>
        <end position="1021"/>
    </location>
</feature>
<feature type="compositionally biased region" description="Polar residues" evidence="8">
    <location>
        <begin position="156"/>
        <end position="167"/>
    </location>
</feature>
<dbReference type="PROSITE" id="PS50157">
    <property type="entry name" value="ZINC_FINGER_C2H2_2"/>
    <property type="match status" value="8"/>
</dbReference>
<feature type="domain" description="C2H2-type" evidence="9">
    <location>
        <begin position="783"/>
        <end position="811"/>
    </location>
</feature>
<keyword evidence="4 7" id="KW-0863">Zinc-finger</keyword>
<reference evidence="10 11" key="1">
    <citation type="journal article" date="2023" name="Sci. Data">
        <title>Genome assembly of the Korean intertidal mud-creeper Batillaria attramentaria.</title>
        <authorList>
            <person name="Patra A.K."/>
            <person name="Ho P.T."/>
            <person name="Jun S."/>
            <person name="Lee S.J."/>
            <person name="Kim Y."/>
            <person name="Won Y.J."/>
        </authorList>
    </citation>
    <scope>NUCLEOTIDE SEQUENCE [LARGE SCALE GENOMIC DNA]</scope>
    <source>
        <strain evidence="10">Wonlab-2016</strain>
    </source>
</reference>
<keyword evidence="3" id="KW-0677">Repeat</keyword>
<sequence length="1055" mass="116933">MPQKKERVVDQGTLPVMGPLIVQSGADDVVIVVNSHGWHCVRCGTRGQLNISVNRHLRHHFRIPSAVKQAGACETKKQQVLSENAIITERRQASVAGVCTTPSGHMVHSLSRFVTDSSDGSPQDGRGFPLHDHHYSSQVSPIAPEKEKEHNGGITVASSQPSTAVDGTSWSGASLLDTIQRYIQERSATAKKLVPDTTQHTQTPDCELRSAPYCSEESYSHCFLMDRVYAGSTEKRCELNGDSMETNTVSYELADVNRHTSHTDLISSATLMLSSACVTDFQIPDGNGASPAGAYDSGRTDCADCTATVTNEIQPALGNKTDAAEGSFILSHGHTLGAFMTAGGTESQKSALVDSVFCQTPETPDPAKGSDAHCPVTEMNIHSSHQSLQISGGSKPEAFDFPVTDSNSVEESPSLDADAHQANEFLPVTLNRDSVVEVEVHQGQLVSVYPVTVMGDGQLVLDTLPQHLHESVVQHFMDSSQNVADVNRGVSETSNGSCQPSNVPVAFIASSSKPSLIQKHIRVEPRTNPVKEDVKSAYMRIVKPRKMVNMLEIFNTLSGSSEISQTEVHGLSGGTHQKGLKAANEASGSHSHDFTDTLPSVSLTKNCQPVSQQANVCMVVVPQTEGNQGDEQQLSSEAHSAVVALMSSSCPSSPRCQVCEEVFLSVTNLAAHELEMSVFDIVECKNCLKKFHGVLRLNVHVFEQHLSENQAFCFMCGEVCNSAQDLKMHVISHRTPSIRHSEGSRGTANRKWYYCNLCKKRLVNRSSVIKMHNFHKHTPNRRFRCTFCGESFVRWCQLDQHKQDKHYGMRHECPICHTPCFSQGGLSRHMRAHRLDGSEAAGNKEDSNCLCPECGKMFVNAANLRTHIQKHKRKKAHKRRYACELCEQQYAARSSLERHVAVKHAGVVEYKYRCAPCNKQFYRSVQLRDHNATHHLGVRPYACNYCHQRFVCNPTRLRHIRREHTKMKKYFCSVCGEGFFYQDRLLYHMTKHTCVRPFSCSHCGKTFSIKQGLTKHMKLHAQHLHVCDRCGHSFARSDHFKNHCKSCKLSILGQK</sequence>
<proteinExistence type="predicted"/>
<dbReference type="EMBL" id="JACVVK020000038">
    <property type="protein sequence ID" value="KAK7500269.1"/>
    <property type="molecule type" value="Genomic_DNA"/>
</dbReference>
<comment type="subcellular location">
    <subcellularLocation>
        <location evidence="1">Nucleus</location>
    </subcellularLocation>
</comment>
<evidence type="ECO:0000313" key="10">
    <source>
        <dbReference type="EMBL" id="KAK7500269.1"/>
    </source>
</evidence>
<feature type="domain" description="C2H2-type" evidence="9">
    <location>
        <begin position="970"/>
        <end position="997"/>
    </location>
</feature>
<dbReference type="GO" id="GO:0005634">
    <property type="term" value="C:nucleus"/>
    <property type="evidence" value="ECO:0007669"/>
    <property type="project" value="UniProtKB-SubCell"/>
</dbReference>
<organism evidence="10 11">
    <name type="scientific">Batillaria attramentaria</name>
    <dbReference type="NCBI Taxonomy" id="370345"/>
    <lineage>
        <taxon>Eukaryota</taxon>
        <taxon>Metazoa</taxon>
        <taxon>Spiralia</taxon>
        <taxon>Lophotrochozoa</taxon>
        <taxon>Mollusca</taxon>
        <taxon>Gastropoda</taxon>
        <taxon>Caenogastropoda</taxon>
        <taxon>Sorbeoconcha</taxon>
        <taxon>Cerithioidea</taxon>
        <taxon>Batillariidae</taxon>
        <taxon>Batillaria</taxon>
    </lineage>
</organism>
<dbReference type="Pfam" id="PF00096">
    <property type="entry name" value="zf-C2H2"/>
    <property type="match status" value="2"/>
</dbReference>
<dbReference type="SUPFAM" id="SSF57667">
    <property type="entry name" value="beta-beta-alpha zinc fingers"/>
    <property type="match status" value="4"/>
</dbReference>
<feature type="region of interest" description="Disordered" evidence="8">
    <location>
        <begin position="384"/>
        <end position="416"/>
    </location>
</feature>
<evidence type="ECO:0000256" key="4">
    <source>
        <dbReference type="ARBA" id="ARBA00022771"/>
    </source>
</evidence>
<dbReference type="FunFam" id="3.30.160.60:FF:000110">
    <property type="entry name" value="Zinc finger protein-like"/>
    <property type="match status" value="1"/>
</dbReference>
<evidence type="ECO:0000313" key="11">
    <source>
        <dbReference type="Proteomes" id="UP001519460"/>
    </source>
</evidence>
<name>A0ABD0LL51_9CAEN</name>
<evidence type="ECO:0000256" key="1">
    <source>
        <dbReference type="ARBA" id="ARBA00004123"/>
    </source>
</evidence>
<dbReference type="Gene3D" id="3.30.160.60">
    <property type="entry name" value="Classic Zinc Finger"/>
    <property type="match status" value="5"/>
</dbReference>